<reference evidence="2 3" key="1">
    <citation type="submission" date="2019-06" db="EMBL/GenBank/DDBJ databases">
        <title>Genome sequence of Ureibacillus terrenus.</title>
        <authorList>
            <person name="Maclea K.S."/>
            <person name="Simoes M."/>
        </authorList>
    </citation>
    <scope>NUCLEOTIDE SEQUENCE [LARGE SCALE GENOMIC DNA]</scope>
    <source>
        <strain evidence="2 3">ATCC BAA-384</strain>
    </source>
</reference>
<accession>A0A540V585</accession>
<dbReference type="InterPro" id="IPR012912">
    <property type="entry name" value="Plasmid_pRiA4b_Orf3-like"/>
</dbReference>
<protein>
    <recommendedName>
        <fullName evidence="1">Plasmid pRiA4b Orf3-like domain-containing protein</fullName>
    </recommendedName>
</protein>
<evidence type="ECO:0000259" key="1">
    <source>
        <dbReference type="Pfam" id="PF07929"/>
    </source>
</evidence>
<proteinExistence type="predicted"/>
<dbReference type="PANTHER" id="PTHR41878:SF1">
    <property type="entry name" value="TNPR PROTEIN"/>
    <property type="match status" value="1"/>
</dbReference>
<dbReference type="EMBL" id="VIGD01000002">
    <property type="protein sequence ID" value="TQE91902.1"/>
    <property type="molecule type" value="Genomic_DNA"/>
</dbReference>
<keyword evidence="3" id="KW-1185">Reference proteome</keyword>
<dbReference type="OrthoDB" id="9801392at2"/>
<comment type="caution">
    <text evidence="2">The sequence shown here is derived from an EMBL/GenBank/DDBJ whole genome shotgun (WGS) entry which is preliminary data.</text>
</comment>
<dbReference type="SUPFAM" id="SSF159941">
    <property type="entry name" value="MM3350-like"/>
    <property type="match status" value="1"/>
</dbReference>
<dbReference type="Gene3D" id="3.10.290.30">
    <property type="entry name" value="MM3350-like"/>
    <property type="match status" value="1"/>
</dbReference>
<dbReference type="Gene3D" id="3.10.450.50">
    <property type="match status" value="1"/>
</dbReference>
<evidence type="ECO:0000313" key="3">
    <source>
        <dbReference type="Proteomes" id="UP000315753"/>
    </source>
</evidence>
<dbReference type="SUPFAM" id="SSF103642">
    <property type="entry name" value="Sec-C motif"/>
    <property type="match status" value="1"/>
</dbReference>
<feature type="domain" description="Plasmid pRiA4b Orf3-like" evidence="1">
    <location>
        <begin position="2"/>
        <end position="177"/>
    </location>
</feature>
<evidence type="ECO:0000313" key="2">
    <source>
        <dbReference type="EMBL" id="TQE91902.1"/>
    </source>
</evidence>
<gene>
    <name evidence="2" type="ORF">FKZ59_02045</name>
</gene>
<dbReference type="PANTHER" id="PTHR41878">
    <property type="entry name" value="LEXA REPRESSOR-RELATED"/>
    <property type="match status" value="1"/>
</dbReference>
<organism evidence="2 3">
    <name type="scientific">Ureibacillus terrenus</name>
    <dbReference type="NCBI Taxonomy" id="118246"/>
    <lineage>
        <taxon>Bacteria</taxon>
        <taxon>Bacillati</taxon>
        <taxon>Bacillota</taxon>
        <taxon>Bacilli</taxon>
        <taxon>Bacillales</taxon>
        <taxon>Caryophanaceae</taxon>
        <taxon>Ureibacillus</taxon>
    </lineage>
</organism>
<sequence length="451" mass="53046">MKAYILKLSFKGIQPEVWRRVIIPAGATFNRLHETIQYVTNFKSYLEPYHSFCFPLEDAIITNSEELIGQKEVDGKKVKRPTRIKIDQYIEETGEMIYQYDFGDQWEIAITLEDTVDDYYFGYPTLLDGGGMAPPEDVGGPAGYMKFLEIIHEPTHPQYTSSREWAESMGYKPLNMDQINALLKNVKFKKTEWEHIHHENYIVISDKYRGSEVIDPEQVTNKDLIFDYIVSCTNLYGIVPYYKVIQIYNLQNKPKITNKDLLAIATDSRYKKQLEESNVVIKLDRFVHKSLEESKATEKLEQYVIGKPFYIPEKEELLKYKDEFYYEKTKYHRELARLLEKIERTENRPVQEMIDELVWKMRIKNYQFNITMKEFLNLFAFEDMNQVNEVTRMIFTVANTTRLWDNRGYTPKELADLSKPKQTKIVAGAKIGRNDPCHCGSGKKYKKCCGR</sequence>
<dbReference type="Proteomes" id="UP000315753">
    <property type="component" value="Unassembled WGS sequence"/>
</dbReference>
<dbReference type="Pfam" id="PF02810">
    <property type="entry name" value="SEC-C"/>
    <property type="match status" value="1"/>
</dbReference>
<dbReference type="InterPro" id="IPR024047">
    <property type="entry name" value="MM3350-like_sf"/>
</dbReference>
<dbReference type="RefSeq" id="WP_141601077.1">
    <property type="nucleotide sequence ID" value="NZ_JARMSC010000025.1"/>
</dbReference>
<dbReference type="InterPro" id="IPR004027">
    <property type="entry name" value="SEC_C_motif"/>
</dbReference>
<name>A0A540V585_9BACL</name>
<dbReference type="AlphaFoldDB" id="A0A540V585"/>
<dbReference type="Pfam" id="PF07929">
    <property type="entry name" value="PRiA4_ORF3"/>
    <property type="match status" value="1"/>
</dbReference>